<protein>
    <submittedName>
        <fullName evidence="1">SAC3 family protein A isoform X1</fullName>
    </submittedName>
</protein>
<dbReference type="Proteomes" id="UP000634136">
    <property type="component" value="Unassembled WGS sequence"/>
</dbReference>
<evidence type="ECO:0000313" key="2">
    <source>
        <dbReference type="Proteomes" id="UP000634136"/>
    </source>
</evidence>
<sequence length="340" mass="38865">MVITVTRNKIYLQCIQTPPPTLPFIVAAESKQSSPPSSFNSHSLILFLFQDSSSSTTLLLSTFPLPWLPFSKSKSKRPSSTFLEGFTVADTDLAFSSSCSRSSVTVARPSQDLHKMLVNVACLCIRELLFSIWLREIGHTIDWDGRNKAVEDIDWDALTVKGTCQEIEKRYLRLTSAPDPATVRPEEVLEKAILMVQNSQKNYIYKCDQLKSIRKDLIVQRIRNQLTAKVYETHARLALEFEDLPEYNQVIFYICLQWKAYHLVNTYVTTPKGSRDLYLHGRLGNRSYEAFSNNYTLLLPLGSSFNIRNNGVLFRCNRNRTLHVTPPDDARFFTYPCGDD</sequence>
<dbReference type="GO" id="GO:0005634">
    <property type="term" value="C:nucleus"/>
    <property type="evidence" value="ECO:0007669"/>
    <property type="project" value="TreeGrafter"/>
</dbReference>
<dbReference type="EMBL" id="JAAIUW010000007">
    <property type="protein sequence ID" value="KAF7823965.1"/>
    <property type="molecule type" value="Genomic_DNA"/>
</dbReference>
<dbReference type="PANTHER" id="PTHR12436:SF4">
    <property type="entry name" value="LEUKOCYTE RECEPTOR CLUSTER MEMBER 8"/>
    <property type="match status" value="1"/>
</dbReference>
<dbReference type="OrthoDB" id="1738278at2759"/>
<organism evidence="1 2">
    <name type="scientific">Senna tora</name>
    <dbReference type="NCBI Taxonomy" id="362788"/>
    <lineage>
        <taxon>Eukaryota</taxon>
        <taxon>Viridiplantae</taxon>
        <taxon>Streptophyta</taxon>
        <taxon>Embryophyta</taxon>
        <taxon>Tracheophyta</taxon>
        <taxon>Spermatophyta</taxon>
        <taxon>Magnoliopsida</taxon>
        <taxon>eudicotyledons</taxon>
        <taxon>Gunneridae</taxon>
        <taxon>Pentapetalae</taxon>
        <taxon>rosids</taxon>
        <taxon>fabids</taxon>
        <taxon>Fabales</taxon>
        <taxon>Fabaceae</taxon>
        <taxon>Caesalpinioideae</taxon>
        <taxon>Cassia clade</taxon>
        <taxon>Senna</taxon>
    </lineage>
</organism>
<accession>A0A834TLD3</accession>
<comment type="caution">
    <text evidence="1">The sequence shown here is derived from an EMBL/GenBank/DDBJ whole genome shotgun (WGS) entry which is preliminary data.</text>
</comment>
<dbReference type="AlphaFoldDB" id="A0A834TLD3"/>
<proteinExistence type="predicted"/>
<dbReference type="PANTHER" id="PTHR12436">
    <property type="entry name" value="80 KDA MCM3-ASSOCIATED PROTEIN"/>
    <property type="match status" value="1"/>
</dbReference>
<dbReference type="InterPro" id="IPR045107">
    <property type="entry name" value="SAC3/GANP/THP3"/>
</dbReference>
<dbReference type="Gene3D" id="1.25.40.990">
    <property type="match status" value="1"/>
</dbReference>
<evidence type="ECO:0000313" key="1">
    <source>
        <dbReference type="EMBL" id="KAF7823965.1"/>
    </source>
</evidence>
<keyword evidence="2" id="KW-1185">Reference proteome</keyword>
<reference evidence="1" key="1">
    <citation type="submission" date="2020-09" db="EMBL/GenBank/DDBJ databases">
        <title>Genome-Enabled Discovery of Anthraquinone Biosynthesis in Senna tora.</title>
        <authorList>
            <person name="Kang S.-H."/>
            <person name="Pandey R.P."/>
            <person name="Lee C.-M."/>
            <person name="Sim J.-S."/>
            <person name="Jeong J.-T."/>
            <person name="Choi B.-S."/>
            <person name="Jung M."/>
            <person name="Ginzburg D."/>
            <person name="Zhao K."/>
            <person name="Won S.Y."/>
            <person name="Oh T.-J."/>
            <person name="Yu Y."/>
            <person name="Kim N.-H."/>
            <person name="Lee O.R."/>
            <person name="Lee T.-H."/>
            <person name="Bashyal P."/>
            <person name="Kim T.-S."/>
            <person name="Lee W.-H."/>
            <person name="Kawkins C."/>
            <person name="Kim C.-K."/>
            <person name="Kim J.S."/>
            <person name="Ahn B.O."/>
            <person name="Rhee S.Y."/>
            <person name="Sohng J.K."/>
        </authorList>
    </citation>
    <scope>NUCLEOTIDE SEQUENCE</scope>
    <source>
        <tissue evidence="1">Leaf</tissue>
    </source>
</reference>
<gene>
    <name evidence="1" type="ORF">G2W53_022109</name>
</gene>
<name>A0A834TLD3_9FABA</name>